<evidence type="ECO:0000313" key="2">
    <source>
        <dbReference type="Proteomes" id="UP000789525"/>
    </source>
</evidence>
<reference evidence="1" key="1">
    <citation type="submission" date="2021-06" db="EMBL/GenBank/DDBJ databases">
        <authorList>
            <person name="Kallberg Y."/>
            <person name="Tangrot J."/>
            <person name="Rosling A."/>
        </authorList>
    </citation>
    <scope>NUCLEOTIDE SEQUENCE</scope>
    <source>
        <strain evidence="1">CL356</strain>
    </source>
</reference>
<gene>
    <name evidence="1" type="ORF">ACOLOM_LOCUS11157</name>
</gene>
<feature type="non-terminal residue" evidence="1">
    <location>
        <position position="1"/>
    </location>
</feature>
<accession>A0ACA9PX77</accession>
<comment type="caution">
    <text evidence="1">The sequence shown here is derived from an EMBL/GenBank/DDBJ whole genome shotgun (WGS) entry which is preliminary data.</text>
</comment>
<sequence length="396" mass="45253">RTIYTRYFILFDSDNESPNKSSLASAGHHRNYTPISVDGRAKRYKRPRSTSKGSPAANVQLFSHRQGMAPTRPTHPLRRSRHMDTPQIEKDGSYTTSEPNRILAEDIPSVMRQFPSLYELRLDTKTLEFFSSETMRDFQKTPSIQTLMLTRSAHKETSGREIQSATTIGFDLQLLCKKRLDSMERSSGIENSTIYQRGLAGIFKIRWKQFKSSRLHALDTTFLGFSQGLITEFNLWKLYTLTLTELIPTKALSYMDNIQHLGFQFTTIYAGNWPFRIDIMQTPITSITPTPPPVFPVNLRRISIIGYSGTAGRIQSEQACIQRQVSNDIEVRLYRDLKEYKDGVLIPRDYETSSSPKTADYSTMTKLVNQANERFSRHSTAIRTLKAKSQPPANSL</sequence>
<dbReference type="Proteomes" id="UP000789525">
    <property type="component" value="Unassembled WGS sequence"/>
</dbReference>
<protein>
    <submittedName>
        <fullName evidence="1">14037_t:CDS:1</fullName>
    </submittedName>
</protein>
<evidence type="ECO:0000313" key="1">
    <source>
        <dbReference type="EMBL" id="CAG8721407.1"/>
    </source>
</evidence>
<organism evidence="1 2">
    <name type="scientific">Acaulospora colombiana</name>
    <dbReference type="NCBI Taxonomy" id="27376"/>
    <lineage>
        <taxon>Eukaryota</taxon>
        <taxon>Fungi</taxon>
        <taxon>Fungi incertae sedis</taxon>
        <taxon>Mucoromycota</taxon>
        <taxon>Glomeromycotina</taxon>
        <taxon>Glomeromycetes</taxon>
        <taxon>Diversisporales</taxon>
        <taxon>Acaulosporaceae</taxon>
        <taxon>Acaulospora</taxon>
    </lineage>
</organism>
<proteinExistence type="predicted"/>
<keyword evidence="2" id="KW-1185">Reference proteome</keyword>
<name>A0ACA9PX77_9GLOM</name>
<dbReference type="EMBL" id="CAJVPT010038905">
    <property type="protein sequence ID" value="CAG8721407.1"/>
    <property type="molecule type" value="Genomic_DNA"/>
</dbReference>